<dbReference type="PANTHER" id="PTHR32161">
    <property type="entry name" value="DPP6 N-TERMINAL DOMAIN-LIKE PROTEIN"/>
    <property type="match status" value="1"/>
</dbReference>
<dbReference type="AlphaFoldDB" id="C5Z1W2"/>
<dbReference type="eggNOG" id="ENOG502SHXZ">
    <property type="taxonomic scope" value="Eukaryota"/>
</dbReference>
<dbReference type="OMA" id="VIPQRHC"/>
<name>C5Z1W2_SORBI</name>
<evidence type="ECO:0000313" key="1">
    <source>
        <dbReference type="EMBL" id="EER88965.1"/>
    </source>
</evidence>
<proteinExistence type="predicted"/>
<dbReference type="Gramene" id="EER88965">
    <property type="protein sequence ID" value="EER88965"/>
    <property type="gene ID" value="SORBI_3010G267200"/>
</dbReference>
<reference evidence="1 2" key="1">
    <citation type="journal article" date="2009" name="Nature">
        <title>The Sorghum bicolor genome and the diversification of grasses.</title>
        <authorList>
            <person name="Paterson A.H."/>
            <person name="Bowers J.E."/>
            <person name="Bruggmann R."/>
            <person name="Dubchak I."/>
            <person name="Grimwood J."/>
            <person name="Gundlach H."/>
            <person name="Haberer G."/>
            <person name="Hellsten U."/>
            <person name="Mitros T."/>
            <person name="Poliakov A."/>
            <person name="Schmutz J."/>
            <person name="Spannagl M."/>
            <person name="Tang H."/>
            <person name="Wang X."/>
            <person name="Wicker T."/>
            <person name="Bharti A.K."/>
            <person name="Chapman J."/>
            <person name="Feltus F.A."/>
            <person name="Gowik U."/>
            <person name="Grigoriev I.V."/>
            <person name="Lyons E."/>
            <person name="Maher C.A."/>
            <person name="Martis M."/>
            <person name="Narechania A."/>
            <person name="Otillar R.P."/>
            <person name="Penning B.W."/>
            <person name="Salamov A.A."/>
            <person name="Wang Y."/>
            <person name="Zhang L."/>
            <person name="Carpita N.C."/>
            <person name="Freeling M."/>
            <person name="Gingle A.R."/>
            <person name="Hash C.T."/>
            <person name="Keller B."/>
            <person name="Klein P."/>
            <person name="Kresovich S."/>
            <person name="McCann M.C."/>
            <person name="Ming R."/>
            <person name="Peterson D.G."/>
            <person name="Mehboob-ur-Rahman"/>
            <person name="Ware D."/>
            <person name="Westhoff P."/>
            <person name="Mayer K.F."/>
            <person name="Messing J."/>
            <person name="Rokhsar D.S."/>
        </authorList>
    </citation>
    <scope>NUCLEOTIDE SEQUENCE [LARGE SCALE GENOMIC DNA]</scope>
    <source>
        <strain evidence="2">cv. BTx623</strain>
    </source>
</reference>
<dbReference type="InterPro" id="IPR011042">
    <property type="entry name" value="6-blade_b-propeller_TolB-like"/>
</dbReference>
<keyword evidence="2" id="KW-1185">Reference proteome</keyword>
<organism evidence="1 2">
    <name type="scientific">Sorghum bicolor</name>
    <name type="common">Sorghum</name>
    <name type="synonym">Sorghum vulgare</name>
    <dbReference type="NCBI Taxonomy" id="4558"/>
    <lineage>
        <taxon>Eukaryota</taxon>
        <taxon>Viridiplantae</taxon>
        <taxon>Streptophyta</taxon>
        <taxon>Embryophyta</taxon>
        <taxon>Tracheophyta</taxon>
        <taxon>Spermatophyta</taxon>
        <taxon>Magnoliopsida</taxon>
        <taxon>Liliopsida</taxon>
        <taxon>Poales</taxon>
        <taxon>Poaceae</taxon>
        <taxon>PACMAD clade</taxon>
        <taxon>Panicoideae</taxon>
        <taxon>Andropogonodae</taxon>
        <taxon>Andropogoneae</taxon>
        <taxon>Sorghinae</taxon>
        <taxon>Sorghum</taxon>
    </lineage>
</organism>
<dbReference type="Proteomes" id="UP000000768">
    <property type="component" value="Chromosome 10"/>
</dbReference>
<reference evidence="2" key="2">
    <citation type="journal article" date="2018" name="Plant J.">
        <title>The Sorghum bicolor reference genome: improved assembly, gene annotations, a transcriptome atlas, and signatures of genome organization.</title>
        <authorList>
            <person name="McCormick R.F."/>
            <person name="Truong S.K."/>
            <person name="Sreedasyam A."/>
            <person name="Jenkins J."/>
            <person name="Shu S."/>
            <person name="Sims D."/>
            <person name="Kennedy M."/>
            <person name="Amirebrahimi M."/>
            <person name="Weers B.D."/>
            <person name="McKinley B."/>
            <person name="Mattison A."/>
            <person name="Morishige D.T."/>
            <person name="Grimwood J."/>
            <person name="Schmutz J."/>
            <person name="Mullet J.E."/>
        </authorList>
    </citation>
    <scope>NUCLEOTIDE SEQUENCE [LARGE SCALE GENOMIC DNA]</scope>
    <source>
        <strain evidence="2">cv. BTx623</strain>
    </source>
</reference>
<dbReference type="Pfam" id="PF07676">
    <property type="entry name" value="PD40"/>
    <property type="match status" value="2"/>
</dbReference>
<protein>
    <recommendedName>
        <fullName evidence="3">Dipeptidylpeptidase IV N-terminal domain-containing protein</fullName>
    </recommendedName>
</protein>
<dbReference type="PANTHER" id="PTHR32161:SF26">
    <property type="entry name" value="OS03G0403400 PROTEIN"/>
    <property type="match status" value="1"/>
</dbReference>
<dbReference type="InParanoid" id="C5Z1W2"/>
<evidence type="ECO:0008006" key="3">
    <source>
        <dbReference type="Google" id="ProtNLM"/>
    </source>
</evidence>
<dbReference type="KEGG" id="sbi:8069196"/>
<accession>C5Z1W2</accession>
<dbReference type="EMBL" id="CM000769">
    <property type="protein sequence ID" value="EER88965.1"/>
    <property type="molecule type" value="Genomic_DNA"/>
</dbReference>
<dbReference type="SUPFAM" id="SSF82171">
    <property type="entry name" value="DPP6 N-terminal domain-like"/>
    <property type="match status" value="1"/>
</dbReference>
<dbReference type="OrthoDB" id="43744at2759"/>
<dbReference type="Gene3D" id="2.120.10.30">
    <property type="entry name" value="TolB, C-terminal domain"/>
    <property type="match status" value="2"/>
</dbReference>
<dbReference type="HOGENOM" id="CLU_011311_2_0_1"/>
<dbReference type="InterPro" id="IPR011659">
    <property type="entry name" value="WD40"/>
</dbReference>
<sequence>MGRGSIAAFASYRPPCQWDIFSCPIPPTGGGSDEVHLSDGVSYNHNGRPIPAAALKALIAKKPELAAECGATADDVDTGRATGLVFVSEREEGLETLHVALRFDGKVKVLSLADIYGADTFGGVRMEDSGCFGGGLAPDAADDPCIVYVSTKKPVEKRRTPWTVVYRTNLRTGETVRLTPDGEYDLSPAVSPSGKRVAVAKFSDNKWSGEIEHLKTDIVVMIMNVDRNAQGGGKPLDDRAVCIQDAGWPSWGSDNVIFFHRAVDKKDDPDSDRLTPHWGVYRYDIAAGRTEPVTPGNIYAMTPAAISETKVAVATIRQRTNQMGGARDADMFRHIEIFDVPGPGGTQQPSVKITQVVWPKADHYNPFVLHGGACIGYHRATTERLLEETGKSNVARSFDKLQSVHKDVDVFRVSGVFPTVSSDGSKLAFVDNEFKAVWVADEPRGLRVVWEWRRPNSVFSTAWNHDPDKDVLYVCVGPAFSADSRLEIHAIFNASGDESQRQLRKLTAGGFNNAFPSSNPAGTKIVFRSTKDAPPPPPGGFRQKNLYIMEDAMEGESAGVTRLTDGDWTDTHCQWSPSGDWIVFSSSRHKPDGAPKTDNFLDPGYFGVYLVNPASPKAVVRVMTSALPPPVPTNVAGLGHVNHPMFSPDGRSIVVTADLAAVSVEPISMPMFLHSVRPYGDIFSFDIDPVDMDKNKDIQKFHRVTHSRYEYATPVWTQFAIDDPNAPWKLLVASHTTARSYKPACPYMHSDGGQSWHMTGHLVIPQRHC</sequence>
<evidence type="ECO:0000313" key="2">
    <source>
        <dbReference type="Proteomes" id="UP000000768"/>
    </source>
</evidence>
<gene>
    <name evidence="1" type="ORF">SORBI_3010G267200</name>
</gene>